<name>A0A182SVW7_9DIPT</name>
<reference evidence="2" key="1">
    <citation type="submission" date="2013-09" db="EMBL/GenBank/DDBJ databases">
        <title>The Genome Sequence of Anopheles maculatus species B.</title>
        <authorList>
            <consortium name="The Broad Institute Genomics Platform"/>
            <person name="Neafsey D.E."/>
            <person name="Besansky N."/>
            <person name="Howell P."/>
            <person name="Walton C."/>
            <person name="Young S.K."/>
            <person name="Zeng Q."/>
            <person name="Gargeya S."/>
            <person name="Fitzgerald M."/>
            <person name="Haas B."/>
            <person name="Abouelleil A."/>
            <person name="Allen A.W."/>
            <person name="Alvarado L."/>
            <person name="Arachchi H.M."/>
            <person name="Berlin A.M."/>
            <person name="Chapman S.B."/>
            <person name="Gainer-Dewar J."/>
            <person name="Goldberg J."/>
            <person name="Griggs A."/>
            <person name="Gujja S."/>
            <person name="Hansen M."/>
            <person name="Howarth C."/>
            <person name="Imamovic A."/>
            <person name="Ireland A."/>
            <person name="Larimer J."/>
            <person name="McCowan C."/>
            <person name="Murphy C."/>
            <person name="Pearson M."/>
            <person name="Poon T.W."/>
            <person name="Priest M."/>
            <person name="Roberts A."/>
            <person name="Saif S."/>
            <person name="Shea T."/>
            <person name="Sisk P."/>
            <person name="Sykes S."/>
            <person name="Wortman J."/>
            <person name="Nusbaum C."/>
            <person name="Birren B."/>
        </authorList>
    </citation>
    <scope>NUCLEOTIDE SEQUENCE [LARGE SCALE GENOMIC DNA]</scope>
    <source>
        <strain evidence="2">maculatus3</strain>
    </source>
</reference>
<organism evidence="1 2">
    <name type="scientific">Anopheles maculatus</name>
    <dbReference type="NCBI Taxonomy" id="74869"/>
    <lineage>
        <taxon>Eukaryota</taxon>
        <taxon>Metazoa</taxon>
        <taxon>Ecdysozoa</taxon>
        <taxon>Arthropoda</taxon>
        <taxon>Hexapoda</taxon>
        <taxon>Insecta</taxon>
        <taxon>Pterygota</taxon>
        <taxon>Neoptera</taxon>
        <taxon>Endopterygota</taxon>
        <taxon>Diptera</taxon>
        <taxon>Nematocera</taxon>
        <taxon>Culicoidea</taxon>
        <taxon>Culicidae</taxon>
        <taxon>Anophelinae</taxon>
        <taxon>Anopheles</taxon>
        <taxon>Anopheles maculatus group</taxon>
    </lineage>
</organism>
<reference evidence="1" key="2">
    <citation type="submission" date="2020-05" db="UniProtKB">
        <authorList>
            <consortium name="EnsemblMetazoa"/>
        </authorList>
    </citation>
    <scope>IDENTIFICATION</scope>
    <source>
        <strain evidence="1">maculatus3</strain>
    </source>
</reference>
<dbReference type="Proteomes" id="UP000075901">
    <property type="component" value="Unassembled WGS sequence"/>
</dbReference>
<dbReference type="EnsemblMetazoa" id="AMAM014484-RA">
    <property type="protein sequence ID" value="AMAM014484-PA"/>
    <property type="gene ID" value="AMAM014484"/>
</dbReference>
<evidence type="ECO:0000313" key="1">
    <source>
        <dbReference type="EnsemblMetazoa" id="AMAM014484-PA"/>
    </source>
</evidence>
<evidence type="ECO:0000313" key="2">
    <source>
        <dbReference type="Proteomes" id="UP000075901"/>
    </source>
</evidence>
<sequence length="160" mass="17970">MGFVKETREEITGRLWTHRGPEELQELTLESELLARPQVVYNQTTIPSRSTTAHHTIRSRVVAVGRVVGAVAAAATGAVVRVVNLFRQAVESMAAVEGVVDEIEMEEIHTRDDRWAVEIQGEYLPRALGRRHSWPNCLQSPYVIRCQAGLNSYLVIPRKL</sequence>
<proteinExistence type="predicted"/>
<dbReference type="VEuPathDB" id="VectorBase:AMAM014484"/>
<accession>A0A182SVW7</accession>
<keyword evidence="2" id="KW-1185">Reference proteome</keyword>
<dbReference type="AlphaFoldDB" id="A0A182SVW7"/>
<protein>
    <submittedName>
        <fullName evidence="1">Uncharacterized protein</fullName>
    </submittedName>
</protein>